<comment type="caution">
    <text evidence="2">The sequence shown here is derived from an EMBL/GenBank/DDBJ whole genome shotgun (WGS) entry which is preliminary data.</text>
</comment>
<dbReference type="Gene3D" id="1.10.220.80">
    <property type="entry name" value="BH2638-like"/>
    <property type="match status" value="1"/>
</dbReference>
<evidence type="ECO:0000313" key="2">
    <source>
        <dbReference type="EMBL" id="MED1204228.1"/>
    </source>
</evidence>
<dbReference type="SUPFAM" id="SSF158504">
    <property type="entry name" value="BH2638-like"/>
    <property type="match status" value="1"/>
</dbReference>
<organism evidence="2 3">
    <name type="scientific">Heyndrickxia acidicola</name>
    <dbReference type="NCBI Taxonomy" id="209389"/>
    <lineage>
        <taxon>Bacteria</taxon>
        <taxon>Bacillati</taxon>
        <taxon>Bacillota</taxon>
        <taxon>Bacilli</taxon>
        <taxon>Bacillales</taxon>
        <taxon>Bacillaceae</taxon>
        <taxon>Heyndrickxia</taxon>
    </lineage>
</organism>
<sequence length="92" mass="10934">MEYQYPFSMDWTTEEVVDVIQFYEAVEKAYEKGIEREEFSTKYRRFKEIVPGKAEEKKYGNEFEKASGYSAYQVVKRMKETDSGSAIKKIKM</sequence>
<dbReference type="NCBIfam" id="NF003353">
    <property type="entry name" value="PRK04387.1"/>
    <property type="match status" value="1"/>
</dbReference>
<evidence type="ECO:0000256" key="1">
    <source>
        <dbReference type="HAMAP-Rule" id="MF_01041"/>
    </source>
</evidence>
<dbReference type="InterPro" id="IPR007920">
    <property type="entry name" value="UPF0223"/>
</dbReference>
<keyword evidence="3" id="KW-1185">Reference proteome</keyword>
<accession>A0ABU6MIL4</accession>
<evidence type="ECO:0000313" key="3">
    <source>
        <dbReference type="Proteomes" id="UP001341444"/>
    </source>
</evidence>
<dbReference type="EMBL" id="JARMAB010000021">
    <property type="protein sequence ID" value="MED1204228.1"/>
    <property type="molecule type" value="Genomic_DNA"/>
</dbReference>
<name>A0ABU6MIL4_9BACI</name>
<dbReference type="PIRSF" id="PIRSF037260">
    <property type="entry name" value="UPF0223"/>
    <property type="match status" value="1"/>
</dbReference>
<dbReference type="Proteomes" id="UP001341444">
    <property type="component" value="Unassembled WGS sequence"/>
</dbReference>
<protein>
    <recommendedName>
        <fullName evidence="1">UPF0223 protein P4T90_14365</fullName>
    </recommendedName>
</protein>
<reference evidence="2 3" key="1">
    <citation type="submission" date="2023-03" db="EMBL/GenBank/DDBJ databases">
        <title>Bacillus Genome Sequencing.</title>
        <authorList>
            <person name="Dunlap C."/>
        </authorList>
    </citation>
    <scope>NUCLEOTIDE SEQUENCE [LARGE SCALE GENOMIC DNA]</scope>
    <source>
        <strain evidence="2 3">B-23453</strain>
    </source>
</reference>
<dbReference type="RefSeq" id="WP_066264897.1">
    <property type="nucleotide sequence ID" value="NZ_JARMAB010000021.1"/>
</dbReference>
<gene>
    <name evidence="2" type="ORF">P4T90_14365</name>
</gene>
<dbReference type="HAMAP" id="MF_01041">
    <property type="entry name" value="UPF0223"/>
    <property type="match status" value="1"/>
</dbReference>
<comment type="similarity">
    <text evidence="1">Belongs to the UPF0223 family.</text>
</comment>
<dbReference type="Pfam" id="PF05256">
    <property type="entry name" value="UPF0223"/>
    <property type="match status" value="1"/>
</dbReference>
<proteinExistence type="inferred from homology"/>
<dbReference type="InterPro" id="IPR023324">
    <property type="entry name" value="BH2638-like_sf"/>
</dbReference>